<dbReference type="SUPFAM" id="SSF50630">
    <property type="entry name" value="Acid proteases"/>
    <property type="match status" value="1"/>
</dbReference>
<keyword evidence="3" id="KW-0732">Signal</keyword>
<evidence type="ECO:0000256" key="2">
    <source>
        <dbReference type="ARBA" id="ARBA00022670"/>
    </source>
</evidence>
<dbReference type="GO" id="GO:0004190">
    <property type="term" value="F:aspartic-type endopeptidase activity"/>
    <property type="evidence" value="ECO:0007669"/>
    <property type="project" value="UniProtKB-KW"/>
</dbReference>
<evidence type="ECO:0000256" key="8">
    <source>
        <dbReference type="RuleBase" id="RU000454"/>
    </source>
</evidence>
<dbReference type="EMBL" id="BIMX01000007">
    <property type="protein sequence ID" value="GCE98897.1"/>
    <property type="molecule type" value="Genomic_DNA"/>
</dbReference>
<feature type="active site" evidence="6">
    <location>
        <position position="95"/>
    </location>
</feature>
<dbReference type="InterPro" id="IPR033121">
    <property type="entry name" value="PEPTIDASE_A1"/>
</dbReference>
<evidence type="ECO:0000256" key="5">
    <source>
        <dbReference type="ARBA" id="ARBA00022801"/>
    </source>
</evidence>
<evidence type="ECO:0000313" key="12">
    <source>
        <dbReference type="Proteomes" id="UP000301737"/>
    </source>
</evidence>
<feature type="compositionally biased region" description="Gly residues" evidence="9">
    <location>
        <begin position="173"/>
        <end position="182"/>
    </location>
</feature>
<feature type="compositionally biased region" description="Low complexity" evidence="9">
    <location>
        <begin position="183"/>
        <end position="192"/>
    </location>
</feature>
<dbReference type="InterPro" id="IPR033876">
    <property type="entry name" value="SAP-like"/>
</dbReference>
<dbReference type="FunFam" id="2.40.70.10:FF:000023">
    <property type="entry name" value="Aspartic protease"/>
    <property type="match status" value="1"/>
</dbReference>
<reference evidence="11 12" key="1">
    <citation type="submission" date="2019-01" db="EMBL/GenBank/DDBJ databases">
        <title>Draft Genome Sequencing of Zygosaccharomyces mellis Ca-7.</title>
        <authorList>
            <person name="Shiwa Y."/>
            <person name="Kanesaki Y."/>
            <person name="Ishige T."/>
            <person name="Mura K."/>
            <person name="Hori T."/>
            <person name="Tamura T."/>
        </authorList>
    </citation>
    <scope>NUCLEOTIDE SEQUENCE [LARGE SCALE GENOMIC DNA]</scope>
    <source>
        <strain evidence="11 12">Ca-7</strain>
    </source>
</reference>
<accession>A0A4C2E3U8</accession>
<dbReference type="PROSITE" id="PS00141">
    <property type="entry name" value="ASP_PROTEASE"/>
    <property type="match status" value="1"/>
</dbReference>
<protein>
    <recommendedName>
        <fullName evidence="10">Peptidase A1 domain-containing protein</fullName>
    </recommendedName>
</protein>
<sequence length="575" mass="60757">MRWSQIVKYTFLAHSALGAASSEDKGEQSPQIVKLSFDKRYGQNFEESFLGKRDAMPLVKRQDGEYELTLKNRQNFYSVDLEVGTPSQKITVLLDTGSSDLWIMGSDNPYCRSNSHSSKRDSGDSDIFSEMGQGGGEAIYKTLTLTGGNLGGDFSGFSGIGGGSAVFPTETISGGGGGGGSSATGSSSSGGRSIDCSKYGTFDKNDSSTFKSNNTAFNITYGDGSFASGEWGRDSLQLGSLNISDVSVAVANASDSSVGVLGIGLPGLETTYSSDQSMVSGDRHIYANFPMVLKERGITKKNVYSLFLNSPDATSGSILFGAIDKSKFNGNLYTIPILNVYKNRGASQPIQFDVTLQGLGISNSTARNTLSTTKVPALLDSGSTLAYLPDDLLAMLAENLGASYSSLHKYYTMDCPSSDDNTKIVFNFGGFNIETNLTTYATQISPDTCVLGIFPSGDSTAILGDAFLVHAYVVYDLEDYEISMAQANFNAAHEDIEVVTDSVPQATAAAGYSSTYSSSRSITSGGNIFTSGTLSGSASNTASDSNKTRNMAAAPMHVAPSSLLATIFFAISMFF</sequence>
<dbReference type="Proteomes" id="UP000301737">
    <property type="component" value="Unassembled WGS sequence"/>
</dbReference>
<evidence type="ECO:0000256" key="3">
    <source>
        <dbReference type="ARBA" id="ARBA00022729"/>
    </source>
</evidence>
<comment type="similarity">
    <text evidence="1 8">Belongs to the peptidase A1 family.</text>
</comment>
<evidence type="ECO:0000256" key="7">
    <source>
        <dbReference type="PIRSR" id="PIRSR601461-2"/>
    </source>
</evidence>
<dbReference type="Pfam" id="PF00026">
    <property type="entry name" value="Asp"/>
    <property type="match status" value="2"/>
</dbReference>
<dbReference type="PANTHER" id="PTHR47966:SF65">
    <property type="entry name" value="ASPARTIC-TYPE ENDOPEPTIDASE"/>
    <property type="match status" value="1"/>
</dbReference>
<keyword evidence="2 8" id="KW-0645">Protease</keyword>
<dbReference type="PANTHER" id="PTHR47966">
    <property type="entry name" value="BETA-SITE APP-CLEAVING ENZYME, ISOFORM A-RELATED"/>
    <property type="match status" value="1"/>
</dbReference>
<keyword evidence="7" id="KW-1015">Disulfide bond</keyword>
<feature type="region of interest" description="Disordered" evidence="9">
    <location>
        <begin position="171"/>
        <end position="192"/>
    </location>
</feature>
<dbReference type="PROSITE" id="PS51767">
    <property type="entry name" value="PEPTIDASE_A1"/>
    <property type="match status" value="1"/>
</dbReference>
<dbReference type="CDD" id="cd05474">
    <property type="entry name" value="SAP_like"/>
    <property type="match status" value="1"/>
</dbReference>
<keyword evidence="4 8" id="KW-0064">Aspartyl protease</keyword>
<evidence type="ECO:0000256" key="1">
    <source>
        <dbReference type="ARBA" id="ARBA00007447"/>
    </source>
</evidence>
<comment type="caution">
    <text evidence="11">The sequence shown here is derived from an EMBL/GenBank/DDBJ whole genome shotgun (WGS) entry which is preliminary data.</text>
</comment>
<evidence type="ECO:0000259" key="10">
    <source>
        <dbReference type="PROSITE" id="PS51767"/>
    </source>
</evidence>
<keyword evidence="12" id="KW-1185">Reference proteome</keyword>
<evidence type="ECO:0000256" key="9">
    <source>
        <dbReference type="SAM" id="MobiDB-lite"/>
    </source>
</evidence>
<dbReference type="AlphaFoldDB" id="A0A4C2E3U8"/>
<keyword evidence="5 8" id="KW-0378">Hydrolase</keyword>
<dbReference type="GO" id="GO:0006508">
    <property type="term" value="P:proteolysis"/>
    <property type="evidence" value="ECO:0007669"/>
    <property type="project" value="UniProtKB-KW"/>
</dbReference>
<dbReference type="InterPro" id="IPR021109">
    <property type="entry name" value="Peptidase_aspartic_dom_sf"/>
</dbReference>
<evidence type="ECO:0000256" key="6">
    <source>
        <dbReference type="PIRSR" id="PIRSR601461-1"/>
    </source>
</evidence>
<feature type="active site" evidence="6">
    <location>
        <position position="380"/>
    </location>
</feature>
<organism evidence="11 12">
    <name type="scientific">Zygosaccharomyces mellis</name>
    <dbReference type="NCBI Taxonomy" id="42258"/>
    <lineage>
        <taxon>Eukaryota</taxon>
        <taxon>Fungi</taxon>
        <taxon>Dikarya</taxon>
        <taxon>Ascomycota</taxon>
        <taxon>Saccharomycotina</taxon>
        <taxon>Saccharomycetes</taxon>
        <taxon>Saccharomycetales</taxon>
        <taxon>Saccharomycetaceae</taxon>
        <taxon>Zygosaccharomyces</taxon>
    </lineage>
</organism>
<dbReference type="PRINTS" id="PR00792">
    <property type="entry name" value="PEPSIN"/>
</dbReference>
<evidence type="ECO:0000313" key="11">
    <source>
        <dbReference type="EMBL" id="GCE98897.1"/>
    </source>
</evidence>
<dbReference type="Gene3D" id="2.40.70.10">
    <property type="entry name" value="Acid Proteases"/>
    <property type="match status" value="2"/>
</dbReference>
<dbReference type="InterPro" id="IPR001461">
    <property type="entry name" value="Aspartic_peptidase_A1"/>
</dbReference>
<dbReference type="GO" id="GO:0071944">
    <property type="term" value="C:cell periphery"/>
    <property type="evidence" value="ECO:0007669"/>
    <property type="project" value="UniProtKB-ARBA"/>
</dbReference>
<dbReference type="OrthoDB" id="771136at2759"/>
<feature type="disulfide bond" evidence="7">
    <location>
        <begin position="415"/>
        <end position="449"/>
    </location>
</feature>
<proteinExistence type="inferred from homology"/>
<feature type="domain" description="Peptidase A1" evidence="10">
    <location>
        <begin position="77"/>
        <end position="485"/>
    </location>
</feature>
<evidence type="ECO:0000256" key="4">
    <source>
        <dbReference type="ARBA" id="ARBA00022750"/>
    </source>
</evidence>
<gene>
    <name evidence="11" type="ORF">ZYGM_002115</name>
</gene>
<dbReference type="InterPro" id="IPR001969">
    <property type="entry name" value="Aspartic_peptidase_AS"/>
</dbReference>
<name>A0A4C2E3U8_9SACH</name>